<dbReference type="PROSITE" id="PS51257">
    <property type="entry name" value="PROKAR_LIPOPROTEIN"/>
    <property type="match status" value="1"/>
</dbReference>
<protein>
    <recommendedName>
        <fullName evidence="3">Lipoprotein</fullName>
    </recommendedName>
</protein>
<keyword evidence="2" id="KW-1185">Reference proteome</keyword>
<name>A0AAP1RG95_9FLAO</name>
<comment type="caution">
    <text evidence="1">The sequence shown here is derived from an EMBL/GenBank/DDBJ whole genome shotgun (WGS) entry which is preliminary data.</text>
</comment>
<gene>
    <name evidence="1" type="ORF">F7645_08185</name>
</gene>
<organism evidence="1 2">
    <name type="scientific">Tenacibaculum finnmarkense genomovar finnmarkense</name>
    <dbReference type="NCBI Taxonomy" id="1458503"/>
    <lineage>
        <taxon>Bacteria</taxon>
        <taxon>Pseudomonadati</taxon>
        <taxon>Bacteroidota</taxon>
        <taxon>Flavobacteriia</taxon>
        <taxon>Flavobacteriales</taxon>
        <taxon>Flavobacteriaceae</taxon>
        <taxon>Tenacibaculum</taxon>
        <taxon>Tenacibaculum finnmarkense</taxon>
    </lineage>
</organism>
<sequence>MKKGLLLIGIISLLLSCSSPMNKKFSEKTFKEDIEAIKSNIDSTELELLAGSMLMLKFKGEKIEEMTYSQILENGKKWKVEQDRIEAEQKALAEKAEKEQIEKYKRLNQAVIVSCFDKGYTKYNYEDYITYKFIIKNKSAKKIRAIKGNITFTNLFDDKINSLSFVYDKPIEAGEEVTYNAQTDYNQFREEDKTLRNKDLKDLKVVWKPEKVIFGDGKILE</sequence>
<evidence type="ECO:0000313" key="1">
    <source>
        <dbReference type="EMBL" id="MBE7695397.1"/>
    </source>
</evidence>
<proteinExistence type="predicted"/>
<evidence type="ECO:0000313" key="2">
    <source>
        <dbReference type="Proteomes" id="UP000806077"/>
    </source>
</evidence>
<reference evidence="1 2" key="1">
    <citation type="journal article" date="2020" name="Int. J. Syst. Evol. Microbiol.">
        <title>Tenacibaculum piscium sp. nov., isolated from skin ulcers of sea-farmed fish, and description of Tenacibaculum finnmarkense sp. nov. with subdivision into genomovars finnmarkense and ulcerans.</title>
        <authorList>
            <person name="Olsen A.B."/>
            <person name="Spilsberg B."/>
            <person name="Nilsen H.K."/>
            <person name="Lagesen K."/>
            <person name="Gulla S."/>
            <person name="Avendano-Herrera R."/>
            <person name="Irgang R."/>
            <person name="Duchaud E."/>
            <person name="Colquhoun D.J."/>
        </authorList>
    </citation>
    <scope>NUCLEOTIDE SEQUENCE [LARGE SCALE GENOMIC DNA]</scope>
    <source>
        <strain evidence="1 2">TNO037</strain>
    </source>
</reference>
<dbReference type="EMBL" id="WXXV01000009">
    <property type="protein sequence ID" value="MBE7695397.1"/>
    <property type="molecule type" value="Genomic_DNA"/>
</dbReference>
<evidence type="ECO:0008006" key="3">
    <source>
        <dbReference type="Google" id="ProtNLM"/>
    </source>
</evidence>
<accession>A0AAP1RG95</accession>
<dbReference type="RefSeq" id="WP_145993758.1">
    <property type="nucleotide sequence ID" value="NZ_JAFMUA010000013.1"/>
</dbReference>
<dbReference type="Proteomes" id="UP000806077">
    <property type="component" value="Unassembled WGS sequence"/>
</dbReference>
<dbReference type="AlphaFoldDB" id="A0AAP1RG95"/>